<evidence type="ECO:0000256" key="3">
    <source>
        <dbReference type="ARBA" id="ARBA00023136"/>
    </source>
</evidence>
<dbReference type="STRING" id="8030.ENSSSAP00000027563"/>
<dbReference type="InterPro" id="IPR036179">
    <property type="entry name" value="Ig-like_dom_sf"/>
</dbReference>
<organism evidence="6 7">
    <name type="scientific">Salmo salar</name>
    <name type="common">Atlantic salmon</name>
    <dbReference type="NCBI Taxonomy" id="8030"/>
    <lineage>
        <taxon>Eukaryota</taxon>
        <taxon>Metazoa</taxon>
        <taxon>Chordata</taxon>
        <taxon>Craniata</taxon>
        <taxon>Vertebrata</taxon>
        <taxon>Euteleostomi</taxon>
        <taxon>Actinopterygii</taxon>
        <taxon>Neopterygii</taxon>
        <taxon>Teleostei</taxon>
        <taxon>Protacanthopterygii</taxon>
        <taxon>Salmoniformes</taxon>
        <taxon>Salmonidae</taxon>
        <taxon>Salmoninae</taxon>
        <taxon>Salmo</taxon>
    </lineage>
</organism>
<dbReference type="GO" id="GO:0005886">
    <property type="term" value="C:plasma membrane"/>
    <property type="evidence" value="ECO:0007669"/>
    <property type="project" value="TreeGrafter"/>
</dbReference>
<keyword evidence="5 7" id="KW-0812">Transmembrane</keyword>
<dbReference type="Bgee" id="ENSSSAG00000033193">
    <property type="expression patterns" value="Expressed in gill and 7 other cell types or tissues"/>
</dbReference>
<keyword evidence="5" id="KW-1133">Transmembrane helix</keyword>
<gene>
    <name evidence="7" type="primary">LOC106613066</name>
</gene>
<accession>A0A1S3T1G3</accession>
<dbReference type="Proteomes" id="UP001652741">
    <property type="component" value="Chromosome ssa09"/>
</dbReference>
<name>A0A1S3T1G3_SALSA</name>
<evidence type="ECO:0000256" key="5">
    <source>
        <dbReference type="SAM" id="Phobius"/>
    </source>
</evidence>
<feature type="transmembrane region" description="Helical" evidence="5">
    <location>
        <begin position="12"/>
        <end position="31"/>
    </location>
</feature>
<dbReference type="GeneID" id="106613066"/>
<protein>
    <submittedName>
        <fullName evidence="7">V-set and transmembrane domain-containing protein 5</fullName>
    </submittedName>
</protein>
<dbReference type="GO" id="GO:0030425">
    <property type="term" value="C:dendrite"/>
    <property type="evidence" value="ECO:0007669"/>
    <property type="project" value="TreeGrafter"/>
</dbReference>
<sequence>MWPLRLWDAQEVAIFLSLTLYVCHLAGAISIQSPQQSLTRPVQQDVLFSVDISCVGTPTIQWTFMSGRVSRDIGAWQPGGFTNVSEDYMDRVHTYTNGSMGLSALRIQDAGFYVITVTELSGSSKDEGFVLKVEEVLYEDLQFLAVFAVGLASLAGFLMVSMWLMDKAYCRIKAWRQRRQMPENDLTDLQPL</sequence>
<dbReference type="KEGG" id="sasa:106613066"/>
<keyword evidence="3 5" id="KW-0472">Membrane</keyword>
<evidence type="ECO:0000256" key="4">
    <source>
        <dbReference type="ARBA" id="ARBA00023180"/>
    </source>
</evidence>
<dbReference type="Gene3D" id="2.60.40.10">
    <property type="entry name" value="Immunoglobulins"/>
    <property type="match status" value="1"/>
</dbReference>
<feature type="transmembrane region" description="Helical" evidence="5">
    <location>
        <begin position="141"/>
        <end position="164"/>
    </location>
</feature>
<keyword evidence="4" id="KW-0325">Glycoprotein</keyword>
<dbReference type="RefSeq" id="XP_014070429.1">
    <property type="nucleotide sequence ID" value="XM_014214954.2"/>
</dbReference>
<evidence type="ECO:0000313" key="6">
    <source>
        <dbReference type="Proteomes" id="UP001652741"/>
    </source>
</evidence>
<dbReference type="InterPro" id="IPR015631">
    <property type="entry name" value="CD2/SLAM_rcpt"/>
</dbReference>
<dbReference type="GeneTree" id="ENSGT00990000205159"/>
<dbReference type="GO" id="GO:0046847">
    <property type="term" value="P:filopodium assembly"/>
    <property type="evidence" value="ECO:0007669"/>
    <property type="project" value="TreeGrafter"/>
</dbReference>
<dbReference type="OrthoDB" id="9933251at2759"/>
<reference evidence="7" key="1">
    <citation type="submission" date="2025-08" db="UniProtKB">
        <authorList>
            <consortium name="RefSeq"/>
        </authorList>
    </citation>
    <scope>IDENTIFICATION</scope>
</reference>
<dbReference type="OMA" id="DKAYCRI"/>
<dbReference type="GO" id="GO:0030424">
    <property type="term" value="C:axon"/>
    <property type="evidence" value="ECO:0007669"/>
    <property type="project" value="TreeGrafter"/>
</dbReference>
<dbReference type="PANTHER" id="PTHR12080">
    <property type="entry name" value="SIGNALING LYMPHOCYTIC ACTIVATION MOLECULE"/>
    <property type="match status" value="1"/>
</dbReference>
<dbReference type="SUPFAM" id="SSF48726">
    <property type="entry name" value="Immunoglobulin"/>
    <property type="match status" value="1"/>
</dbReference>
<dbReference type="PANTHER" id="PTHR12080:SF93">
    <property type="entry name" value="V-SET AND TRANSMEMBRANE DOMAIN-CONTAINING PROTEIN 5"/>
    <property type="match status" value="1"/>
</dbReference>
<dbReference type="InterPro" id="IPR013783">
    <property type="entry name" value="Ig-like_fold"/>
</dbReference>
<keyword evidence="6" id="KW-1185">Reference proteome</keyword>
<dbReference type="PaxDb" id="8030-ENSSSAP00000027563"/>
<comment type="subcellular location">
    <subcellularLocation>
        <location evidence="1">Membrane</location>
    </subcellularLocation>
</comment>
<keyword evidence="2" id="KW-0732">Signal</keyword>
<evidence type="ECO:0000313" key="7">
    <source>
        <dbReference type="RefSeq" id="XP_014070429.1"/>
    </source>
</evidence>
<dbReference type="AlphaFoldDB" id="A0A1S3T1G3"/>
<evidence type="ECO:0000256" key="2">
    <source>
        <dbReference type="ARBA" id="ARBA00022729"/>
    </source>
</evidence>
<evidence type="ECO:0000256" key="1">
    <source>
        <dbReference type="ARBA" id="ARBA00004370"/>
    </source>
</evidence>
<dbReference type="GO" id="GO:1904891">
    <property type="term" value="P:positive regulation of excitatory synapse assembly"/>
    <property type="evidence" value="ECO:0007669"/>
    <property type="project" value="TreeGrafter"/>
</dbReference>
<proteinExistence type="predicted"/>